<dbReference type="AlphaFoldDB" id="A0A6N2RTP8"/>
<dbReference type="PROSITE" id="PS51186">
    <property type="entry name" value="GNAT"/>
    <property type="match status" value="1"/>
</dbReference>
<feature type="domain" description="N-acetyltransferase" evidence="1">
    <location>
        <begin position="11"/>
        <end position="161"/>
    </location>
</feature>
<evidence type="ECO:0000313" key="2">
    <source>
        <dbReference type="EMBL" id="VYS84487.1"/>
    </source>
</evidence>
<dbReference type="Gene3D" id="3.40.630.30">
    <property type="match status" value="1"/>
</dbReference>
<organism evidence="2">
    <name type="scientific">Schaalia odontolytica</name>
    <dbReference type="NCBI Taxonomy" id="1660"/>
    <lineage>
        <taxon>Bacteria</taxon>
        <taxon>Bacillati</taxon>
        <taxon>Actinomycetota</taxon>
        <taxon>Actinomycetes</taxon>
        <taxon>Actinomycetales</taxon>
        <taxon>Actinomycetaceae</taxon>
        <taxon>Schaalia</taxon>
    </lineage>
</organism>
<dbReference type="CDD" id="cd04301">
    <property type="entry name" value="NAT_SF"/>
    <property type="match status" value="1"/>
</dbReference>
<evidence type="ECO:0000259" key="1">
    <source>
        <dbReference type="PROSITE" id="PS51186"/>
    </source>
</evidence>
<protein>
    <recommendedName>
        <fullName evidence="1">N-acetyltransferase domain-containing protein</fullName>
    </recommendedName>
</protein>
<dbReference type="SUPFAM" id="SSF55729">
    <property type="entry name" value="Acyl-CoA N-acyltransferases (Nat)"/>
    <property type="match status" value="1"/>
</dbReference>
<dbReference type="GO" id="GO:0016747">
    <property type="term" value="F:acyltransferase activity, transferring groups other than amino-acyl groups"/>
    <property type="evidence" value="ECO:0007669"/>
    <property type="project" value="InterPro"/>
</dbReference>
<dbReference type="EMBL" id="CACRSM010000002">
    <property type="protein sequence ID" value="VYS84487.1"/>
    <property type="molecule type" value="Genomic_DNA"/>
</dbReference>
<dbReference type="Pfam" id="PF13508">
    <property type="entry name" value="Acetyltransf_7"/>
    <property type="match status" value="1"/>
</dbReference>
<proteinExistence type="predicted"/>
<name>A0A6N2RTP8_9ACTO</name>
<dbReference type="InterPro" id="IPR000182">
    <property type="entry name" value="GNAT_dom"/>
</dbReference>
<accession>A0A6N2RTP8</accession>
<reference evidence="2" key="1">
    <citation type="submission" date="2019-11" db="EMBL/GenBank/DDBJ databases">
        <authorList>
            <person name="Feng L."/>
        </authorList>
    </citation>
    <scope>NUCLEOTIDE SEQUENCE</scope>
    <source>
        <strain evidence="2">AodontolyticusLFYP35</strain>
    </source>
</reference>
<dbReference type="InterPro" id="IPR016181">
    <property type="entry name" value="Acyl_CoA_acyltransferase"/>
</dbReference>
<gene>
    <name evidence="2" type="ORF">AOLFYP35_00530</name>
</gene>
<sequence length="206" mass="23463">MSSSESPLITLPVRRHSHFYPQVRRLLAEAFPPAELIPEWVMNALALRRSFDFTAYFDPEEPSGFCGVTFTIHSDDLLFVVFLATNPALRSRGYGTRILDQLKERFPGFAIALEIEPMTTDASNFHQRERRLAFYQRNGFVETGLYTDYEGDQYEVLRYLPSRLPGEAHQGMQYADLGVLRSSLEELLASLAIPVYIPTIHVGISE</sequence>